<dbReference type="GO" id="GO:0042597">
    <property type="term" value="C:periplasmic space"/>
    <property type="evidence" value="ECO:0007669"/>
    <property type="project" value="InterPro"/>
</dbReference>
<dbReference type="InterPro" id="IPR014756">
    <property type="entry name" value="Ig_E-set"/>
</dbReference>
<dbReference type="SUPFAM" id="SSF81296">
    <property type="entry name" value="E set domains"/>
    <property type="match status" value="1"/>
</dbReference>
<feature type="chain" id="PRO_5015559260" description="CopC domain-containing protein" evidence="3">
    <location>
        <begin position="23"/>
        <end position="120"/>
    </location>
</feature>
<keyword evidence="1 3" id="KW-0732">Signal</keyword>
<dbReference type="AlphaFoldDB" id="A0A2S2E3S4"/>
<reference evidence="5 6" key="1">
    <citation type="submission" date="2018-05" db="EMBL/GenBank/DDBJ databases">
        <title>Salinimonas sp. HMF8227 Genome sequencing and assembly.</title>
        <authorList>
            <person name="Kang H."/>
            <person name="Kang J."/>
            <person name="Cha I."/>
            <person name="Kim H."/>
            <person name="Joh K."/>
        </authorList>
    </citation>
    <scope>NUCLEOTIDE SEQUENCE [LARGE SCALE GENOMIC DNA]</scope>
    <source>
        <strain evidence="5 6">HMF8227</strain>
    </source>
</reference>
<protein>
    <recommendedName>
        <fullName evidence="4">CopC domain-containing protein</fullName>
    </recommendedName>
</protein>
<feature type="domain" description="CopC" evidence="4">
    <location>
        <begin position="23"/>
        <end position="114"/>
    </location>
</feature>
<dbReference type="KEGG" id="salh:HMF8227_01833"/>
<evidence type="ECO:0000256" key="2">
    <source>
        <dbReference type="ARBA" id="ARBA00023008"/>
    </source>
</evidence>
<evidence type="ECO:0000313" key="5">
    <source>
        <dbReference type="EMBL" id="AWL12306.1"/>
    </source>
</evidence>
<keyword evidence="6" id="KW-1185">Reference proteome</keyword>
<keyword evidence="2" id="KW-0186">Copper</keyword>
<dbReference type="GO" id="GO:0046688">
    <property type="term" value="P:response to copper ion"/>
    <property type="evidence" value="ECO:0007669"/>
    <property type="project" value="InterPro"/>
</dbReference>
<evidence type="ECO:0000313" key="6">
    <source>
        <dbReference type="Proteomes" id="UP000245728"/>
    </source>
</evidence>
<proteinExistence type="predicted"/>
<dbReference type="EMBL" id="CP029347">
    <property type="protein sequence ID" value="AWL12306.1"/>
    <property type="molecule type" value="Genomic_DNA"/>
</dbReference>
<evidence type="ECO:0000256" key="1">
    <source>
        <dbReference type="ARBA" id="ARBA00022729"/>
    </source>
</evidence>
<gene>
    <name evidence="5" type="ORF">HMF8227_01833</name>
</gene>
<organism evidence="5 6">
    <name type="scientific">Saliniradius amylolyticus</name>
    <dbReference type="NCBI Taxonomy" id="2183582"/>
    <lineage>
        <taxon>Bacteria</taxon>
        <taxon>Pseudomonadati</taxon>
        <taxon>Pseudomonadota</taxon>
        <taxon>Gammaproteobacteria</taxon>
        <taxon>Alteromonadales</taxon>
        <taxon>Alteromonadaceae</taxon>
        <taxon>Saliniradius</taxon>
    </lineage>
</organism>
<evidence type="ECO:0000256" key="3">
    <source>
        <dbReference type="SAM" id="SignalP"/>
    </source>
</evidence>
<dbReference type="GO" id="GO:0005507">
    <property type="term" value="F:copper ion binding"/>
    <property type="evidence" value="ECO:0007669"/>
    <property type="project" value="InterPro"/>
</dbReference>
<name>A0A2S2E3S4_9ALTE</name>
<dbReference type="RefSeq" id="WP_162558558.1">
    <property type="nucleotide sequence ID" value="NZ_CP029347.1"/>
</dbReference>
<dbReference type="InterPro" id="IPR014755">
    <property type="entry name" value="Cu-Rt/internalin_Ig-like"/>
</dbReference>
<sequence>MNRAFSALLVLACLTLGFPVQAHTKLSAIVPGDEEVLHQPPEALRLTYSGTVFPLKVTLTNASGEEIDFDFQPSANASSQFNWSLPPLDAGRYRVAWQVMGQDGHKMSGESHFELKPAGQ</sequence>
<dbReference type="InterPro" id="IPR007348">
    <property type="entry name" value="CopC_dom"/>
</dbReference>
<dbReference type="Proteomes" id="UP000245728">
    <property type="component" value="Chromosome"/>
</dbReference>
<feature type="signal peptide" evidence="3">
    <location>
        <begin position="1"/>
        <end position="22"/>
    </location>
</feature>
<dbReference type="Gene3D" id="2.60.40.1220">
    <property type="match status" value="1"/>
</dbReference>
<evidence type="ECO:0000259" key="4">
    <source>
        <dbReference type="Pfam" id="PF04234"/>
    </source>
</evidence>
<dbReference type="Pfam" id="PF04234">
    <property type="entry name" value="CopC"/>
    <property type="match status" value="1"/>
</dbReference>
<accession>A0A2S2E3S4</accession>